<proteinExistence type="predicted"/>
<protein>
    <submittedName>
        <fullName evidence="2">Uncharacterized protein</fullName>
    </submittedName>
</protein>
<feature type="signal peptide" evidence="1">
    <location>
        <begin position="1"/>
        <end position="19"/>
    </location>
</feature>
<accession>A0ABY7YZV2</accession>
<feature type="chain" id="PRO_5046959241" evidence="1">
    <location>
        <begin position="20"/>
        <end position="161"/>
    </location>
</feature>
<dbReference type="Proteomes" id="UP001222118">
    <property type="component" value="Chromosome"/>
</dbReference>
<evidence type="ECO:0000313" key="3">
    <source>
        <dbReference type="Proteomes" id="UP001222118"/>
    </source>
</evidence>
<reference evidence="2 3" key="1">
    <citation type="submission" date="2023-02" db="EMBL/GenBank/DDBJ databases">
        <title>Devosia chondri sp. nov., isolated from the phycosphere of marine algae.</title>
        <authorList>
            <person name="Kim J.M."/>
            <person name="Lee J.K."/>
            <person name="Choi B.J."/>
            <person name="Bayburt H."/>
            <person name="Jeon C.O."/>
        </authorList>
    </citation>
    <scope>NUCLEOTIDE SEQUENCE [LARGE SCALE GENOMIC DNA]</scope>
    <source>
        <strain evidence="2 3">G2-5</strain>
    </source>
</reference>
<gene>
    <name evidence="2" type="ORF">PSQ90_03800</name>
</gene>
<evidence type="ECO:0000256" key="1">
    <source>
        <dbReference type="SAM" id="SignalP"/>
    </source>
</evidence>
<keyword evidence="3" id="KW-1185">Reference proteome</keyword>
<keyword evidence="1" id="KW-0732">Signal</keyword>
<evidence type="ECO:0000313" key="2">
    <source>
        <dbReference type="EMBL" id="WDR06598.1"/>
    </source>
</evidence>
<organism evidence="2 3">
    <name type="scientific">Devosia rhodophyticola</name>
    <dbReference type="NCBI Taxonomy" id="3026423"/>
    <lineage>
        <taxon>Bacteria</taxon>
        <taxon>Pseudomonadati</taxon>
        <taxon>Pseudomonadota</taxon>
        <taxon>Alphaproteobacteria</taxon>
        <taxon>Hyphomicrobiales</taxon>
        <taxon>Devosiaceae</taxon>
        <taxon>Devosia</taxon>
    </lineage>
</organism>
<sequence length="161" mass="17475">MMRALVLVVMLVCAIPALASDWGYYSNARFGYGIDIPPDFTGLGESDNGDGQRFERTGRAQILVVWGGNALAGFGVETAERIGYLAPKGWNVTYQATTPTWASFSAVAGQRVLYQRMIALCGGQQYAAFQLKYSMIDIAKMNAVVEQLVASLSAETSRNCQ</sequence>
<name>A0ABY7YZV2_9HYPH</name>
<dbReference type="RefSeq" id="WP_282212111.1">
    <property type="nucleotide sequence ID" value="NZ_CP118247.1"/>
</dbReference>
<dbReference type="EMBL" id="CP118247">
    <property type="protein sequence ID" value="WDR06598.1"/>
    <property type="molecule type" value="Genomic_DNA"/>
</dbReference>